<dbReference type="EMBL" id="FN656302">
    <property type="protein sequence ID" value="CBY41173.1"/>
    <property type="molecule type" value="Genomic_DNA"/>
</dbReference>
<dbReference type="SUPFAM" id="SSF52540">
    <property type="entry name" value="P-loop containing nucleoside triphosphate hydrolases"/>
    <property type="match status" value="1"/>
</dbReference>
<gene>
    <name evidence="1" type="ORF">GSOID_T00023229001</name>
</gene>
<proteinExistence type="predicted"/>
<name>E4Z0E5_OIKDI</name>
<dbReference type="Proteomes" id="UP000011014">
    <property type="component" value="Unassembled WGS sequence"/>
</dbReference>
<sequence length="78" mass="8812">MNAADEEKNIEGLIKLDFMKMLDGFPVRESVDEKVIRELQSMSLPSNAVIVAGYPKTGSHFLLQILGQLNFRRLYDIG</sequence>
<organism evidence="1">
    <name type="scientific">Oikopleura dioica</name>
    <name type="common">Tunicate</name>
    <dbReference type="NCBI Taxonomy" id="34765"/>
    <lineage>
        <taxon>Eukaryota</taxon>
        <taxon>Metazoa</taxon>
        <taxon>Chordata</taxon>
        <taxon>Tunicata</taxon>
        <taxon>Appendicularia</taxon>
        <taxon>Copelata</taxon>
        <taxon>Oikopleuridae</taxon>
        <taxon>Oikopleura</taxon>
    </lineage>
</organism>
<evidence type="ECO:0000313" key="1">
    <source>
        <dbReference type="EMBL" id="CBY41173.1"/>
    </source>
</evidence>
<dbReference type="InterPro" id="IPR027417">
    <property type="entry name" value="P-loop_NTPase"/>
</dbReference>
<protein>
    <recommendedName>
        <fullName evidence="2">Sulfotransferase</fullName>
    </recommendedName>
</protein>
<reference evidence="1" key="1">
    <citation type="journal article" date="2010" name="Science">
        <title>Plasticity of animal genome architecture unmasked by rapid evolution of a pelagic tunicate.</title>
        <authorList>
            <person name="Denoeud F."/>
            <person name="Henriet S."/>
            <person name="Mungpakdee S."/>
            <person name="Aury J.M."/>
            <person name="Da Silva C."/>
            <person name="Brinkmann H."/>
            <person name="Mikhaleva J."/>
            <person name="Olsen L.C."/>
            <person name="Jubin C."/>
            <person name="Canestro C."/>
            <person name="Bouquet J.M."/>
            <person name="Danks G."/>
            <person name="Poulain J."/>
            <person name="Campsteijn C."/>
            <person name="Adamski M."/>
            <person name="Cross I."/>
            <person name="Yadetie F."/>
            <person name="Muffato M."/>
            <person name="Louis A."/>
            <person name="Butcher S."/>
            <person name="Tsagkogeorga G."/>
            <person name="Konrad A."/>
            <person name="Singh S."/>
            <person name="Jensen M.F."/>
            <person name="Cong E.H."/>
            <person name="Eikeseth-Otteraa H."/>
            <person name="Noel B."/>
            <person name="Anthouard V."/>
            <person name="Porcel B.M."/>
            <person name="Kachouri-Lafond R."/>
            <person name="Nishino A."/>
            <person name="Ugolini M."/>
            <person name="Chourrout P."/>
            <person name="Nishida H."/>
            <person name="Aasland R."/>
            <person name="Huzurbazar S."/>
            <person name="Westhof E."/>
            <person name="Delsuc F."/>
            <person name="Lehrach H."/>
            <person name="Reinhardt R."/>
            <person name="Weissenbach J."/>
            <person name="Roy S.W."/>
            <person name="Artiguenave F."/>
            <person name="Postlethwait J.H."/>
            <person name="Manak J.R."/>
            <person name="Thompson E.M."/>
            <person name="Jaillon O."/>
            <person name="Du Pasquier L."/>
            <person name="Boudinot P."/>
            <person name="Liberles D.A."/>
            <person name="Volff J.N."/>
            <person name="Philippe H."/>
            <person name="Lenhard B."/>
            <person name="Roest Crollius H."/>
            <person name="Wincker P."/>
            <person name="Chourrout D."/>
        </authorList>
    </citation>
    <scope>NUCLEOTIDE SEQUENCE [LARGE SCALE GENOMIC DNA]</scope>
</reference>
<feature type="non-terminal residue" evidence="1">
    <location>
        <position position="78"/>
    </location>
</feature>
<dbReference type="AlphaFoldDB" id="E4Z0E5"/>
<dbReference type="Gene3D" id="3.40.50.300">
    <property type="entry name" value="P-loop containing nucleotide triphosphate hydrolases"/>
    <property type="match status" value="1"/>
</dbReference>
<accession>E4Z0E5</accession>
<evidence type="ECO:0008006" key="2">
    <source>
        <dbReference type="Google" id="ProtNLM"/>
    </source>
</evidence>